<evidence type="ECO:0000256" key="5">
    <source>
        <dbReference type="SAM" id="MobiDB-lite"/>
    </source>
</evidence>
<gene>
    <name evidence="8" type="ORF">JZY06_01050</name>
</gene>
<keyword evidence="9" id="KW-1185">Reference proteome</keyword>
<dbReference type="EMBL" id="JAFLEQ010000003">
    <property type="protein sequence ID" value="MBN9643226.1"/>
    <property type="molecule type" value="Genomic_DNA"/>
</dbReference>
<feature type="region of interest" description="Disordered" evidence="5">
    <location>
        <begin position="1"/>
        <end position="54"/>
    </location>
</feature>
<organism evidence="8 9">
    <name type="scientific">Corynebacterium mendelii</name>
    <dbReference type="NCBI Taxonomy" id="2765362"/>
    <lineage>
        <taxon>Bacteria</taxon>
        <taxon>Bacillati</taxon>
        <taxon>Actinomycetota</taxon>
        <taxon>Actinomycetes</taxon>
        <taxon>Mycobacteriales</taxon>
        <taxon>Corynebacteriaceae</taxon>
        <taxon>Corynebacterium</taxon>
    </lineage>
</organism>
<feature type="transmembrane region" description="Helical" evidence="6">
    <location>
        <begin position="59"/>
        <end position="80"/>
    </location>
</feature>
<sequence length="138" mass="14434">MTPDPVHPASGTPADNDSPHPSPSLPARQDPDTAPPADSTPAPAPTAPPAATTTGRASLAGATWMSLIAGAVLGIGLLVFIMQNQQPVQLTLFLWQFELPLGVCVLLSCIVAALIMGVIGGVRMLQLRKEIKKLRRAR</sequence>
<evidence type="ECO:0000256" key="2">
    <source>
        <dbReference type="ARBA" id="ARBA00022692"/>
    </source>
</evidence>
<evidence type="ECO:0000259" key="7">
    <source>
        <dbReference type="Pfam" id="PF06305"/>
    </source>
</evidence>
<dbReference type="AlphaFoldDB" id="A0A939DYK8"/>
<comment type="caution">
    <text evidence="8">The sequence shown here is derived from an EMBL/GenBank/DDBJ whole genome shotgun (WGS) entry which is preliminary data.</text>
</comment>
<dbReference type="InterPro" id="IPR010445">
    <property type="entry name" value="LapA_dom"/>
</dbReference>
<evidence type="ECO:0000256" key="1">
    <source>
        <dbReference type="ARBA" id="ARBA00022475"/>
    </source>
</evidence>
<keyword evidence="1" id="KW-1003">Cell membrane</keyword>
<feature type="transmembrane region" description="Helical" evidence="6">
    <location>
        <begin position="100"/>
        <end position="125"/>
    </location>
</feature>
<feature type="domain" description="Lipopolysaccharide assembly protein A" evidence="7">
    <location>
        <begin position="83"/>
        <end position="137"/>
    </location>
</feature>
<protein>
    <submittedName>
        <fullName evidence="8">DUF1049 domain-containing protein</fullName>
    </submittedName>
</protein>
<keyword evidence="4 6" id="KW-0472">Membrane</keyword>
<dbReference type="Pfam" id="PF06305">
    <property type="entry name" value="LapA_dom"/>
    <property type="match status" value="1"/>
</dbReference>
<evidence type="ECO:0000256" key="6">
    <source>
        <dbReference type="SAM" id="Phobius"/>
    </source>
</evidence>
<dbReference type="GO" id="GO:0005886">
    <property type="term" value="C:plasma membrane"/>
    <property type="evidence" value="ECO:0007669"/>
    <property type="project" value="InterPro"/>
</dbReference>
<dbReference type="RefSeq" id="WP_207117665.1">
    <property type="nucleotide sequence ID" value="NZ_JAFLEQ010000003.1"/>
</dbReference>
<evidence type="ECO:0000256" key="3">
    <source>
        <dbReference type="ARBA" id="ARBA00022989"/>
    </source>
</evidence>
<evidence type="ECO:0000256" key="4">
    <source>
        <dbReference type="ARBA" id="ARBA00023136"/>
    </source>
</evidence>
<name>A0A939DYK8_9CORY</name>
<evidence type="ECO:0000313" key="9">
    <source>
        <dbReference type="Proteomes" id="UP000664332"/>
    </source>
</evidence>
<accession>A0A939DYK8</accession>
<evidence type="ECO:0000313" key="8">
    <source>
        <dbReference type="EMBL" id="MBN9643226.1"/>
    </source>
</evidence>
<dbReference type="Proteomes" id="UP000664332">
    <property type="component" value="Unassembled WGS sequence"/>
</dbReference>
<proteinExistence type="predicted"/>
<keyword evidence="3 6" id="KW-1133">Transmembrane helix</keyword>
<reference evidence="8" key="1">
    <citation type="submission" date="2021-03" db="EMBL/GenBank/DDBJ databases">
        <authorList>
            <person name="Sun Q."/>
        </authorList>
    </citation>
    <scope>NUCLEOTIDE SEQUENCE</scope>
    <source>
        <strain evidence="8">CCM 8862</strain>
    </source>
</reference>
<keyword evidence="2 6" id="KW-0812">Transmembrane</keyword>